<feature type="region of interest" description="Disordered" evidence="1">
    <location>
        <begin position="32"/>
        <end position="54"/>
    </location>
</feature>
<evidence type="ECO:0000313" key="3">
    <source>
        <dbReference type="Proteomes" id="UP000325797"/>
    </source>
</evidence>
<keyword evidence="3" id="KW-1185">Reference proteome</keyword>
<organism evidence="2 3">
    <name type="scientific">Hypericibacter adhaerens</name>
    <dbReference type="NCBI Taxonomy" id="2602016"/>
    <lineage>
        <taxon>Bacteria</taxon>
        <taxon>Pseudomonadati</taxon>
        <taxon>Pseudomonadota</taxon>
        <taxon>Alphaproteobacteria</taxon>
        <taxon>Rhodospirillales</taxon>
        <taxon>Dongiaceae</taxon>
        <taxon>Hypericibacter</taxon>
    </lineage>
</organism>
<dbReference type="AlphaFoldDB" id="A0A5J6MWI7"/>
<name>A0A5J6MWI7_9PROT</name>
<proteinExistence type="predicted"/>
<evidence type="ECO:0000256" key="1">
    <source>
        <dbReference type="SAM" id="MobiDB-lite"/>
    </source>
</evidence>
<gene>
    <name evidence="2" type="ORF">FRZ61_20110</name>
</gene>
<dbReference type="EMBL" id="CP042582">
    <property type="protein sequence ID" value="QEX22082.1"/>
    <property type="molecule type" value="Genomic_DNA"/>
</dbReference>
<dbReference type="KEGG" id="hadh:FRZ61_20110"/>
<evidence type="ECO:0000313" key="2">
    <source>
        <dbReference type="EMBL" id="QEX22082.1"/>
    </source>
</evidence>
<dbReference type="Proteomes" id="UP000325797">
    <property type="component" value="Chromosome"/>
</dbReference>
<accession>A0A5J6MWI7</accession>
<sequence length="54" mass="5969">MARAGEAGELLLELEHLRPHDEGAVREHALDTLLDSPPEPGTLRLKINEGNRTE</sequence>
<protein>
    <submittedName>
        <fullName evidence="2">Uncharacterized protein</fullName>
    </submittedName>
</protein>
<reference evidence="2 3" key="1">
    <citation type="submission" date="2019-08" db="EMBL/GenBank/DDBJ databases">
        <title>Hyperibacter terrae gen. nov., sp. nov. and Hyperibacter viscosus sp. nov., two new members in the family Rhodospirillaceae isolated from the rhizosphere of Hypericum perforatum.</title>
        <authorList>
            <person name="Noviana Z."/>
        </authorList>
    </citation>
    <scope>NUCLEOTIDE SEQUENCE [LARGE SCALE GENOMIC DNA]</scope>
    <source>
        <strain evidence="2 3">R5959</strain>
    </source>
</reference>